<feature type="transmembrane region" description="Helical" evidence="1">
    <location>
        <begin position="318"/>
        <end position="336"/>
    </location>
</feature>
<feature type="transmembrane region" description="Helical" evidence="1">
    <location>
        <begin position="145"/>
        <end position="167"/>
    </location>
</feature>
<feature type="domain" description="EamA" evidence="2">
    <location>
        <begin position="206"/>
        <end position="334"/>
    </location>
</feature>
<dbReference type="Proteomes" id="UP000282002">
    <property type="component" value="Plasmid unnamed3"/>
</dbReference>
<dbReference type="GO" id="GO:0016020">
    <property type="term" value="C:membrane"/>
    <property type="evidence" value="ECO:0007669"/>
    <property type="project" value="InterPro"/>
</dbReference>
<feature type="transmembrane region" description="Helical" evidence="1">
    <location>
        <begin position="119"/>
        <end position="139"/>
    </location>
</feature>
<dbReference type="AlphaFoldDB" id="A0A3S8UD46"/>
<feature type="domain" description="EamA" evidence="2">
    <location>
        <begin position="57"/>
        <end position="190"/>
    </location>
</feature>
<feature type="transmembrane region" description="Helical" evidence="1">
    <location>
        <begin position="236"/>
        <end position="257"/>
    </location>
</feature>
<gene>
    <name evidence="3" type="ORF">EI545_21190</name>
</gene>
<feature type="transmembrane region" description="Helical" evidence="1">
    <location>
        <begin position="86"/>
        <end position="107"/>
    </location>
</feature>
<feature type="transmembrane region" description="Helical" evidence="1">
    <location>
        <begin position="53"/>
        <end position="74"/>
    </location>
</feature>
<dbReference type="KEGG" id="taw:EI545_21190"/>
<feature type="transmembrane region" description="Helical" evidence="1">
    <location>
        <begin position="204"/>
        <end position="224"/>
    </location>
</feature>
<dbReference type="InterPro" id="IPR037185">
    <property type="entry name" value="EmrE-like"/>
</dbReference>
<dbReference type="PANTHER" id="PTHR22911">
    <property type="entry name" value="ACYL-MALONYL CONDENSING ENZYME-RELATED"/>
    <property type="match status" value="1"/>
</dbReference>
<reference evidence="3 4" key="1">
    <citation type="submission" date="2018-12" db="EMBL/GenBank/DDBJ databases">
        <title>Complete genome sequencing of Tabrizicola sp. K13M18.</title>
        <authorList>
            <person name="Bae J.-W."/>
        </authorList>
    </citation>
    <scope>NUCLEOTIDE SEQUENCE [LARGE SCALE GENOMIC DNA]</scope>
    <source>
        <strain evidence="3 4">K13M18</strain>
        <plasmid evidence="3 4">unnamed3</plasmid>
    </source>
</reference>
<name>A0A3S8UD46_9RHOB</name>
<feature type="transmembrane region" description="Helical" evidence="1">
    <location>
        <begin position="263"/>
        <end position="285"/>
    </location>
</feature>
<keyword evidence="1" id="KW-1133">Transmembrane helix</keyword>
<protein>
    <submittedName>
        <fullName evidence="3">DMT family transporter</fullName>
    </submittedName>
</protein>
<accession>A0A3S8UD46</accession>
<feature type="transmembrane region" description="Helical" evidence="1">
    <location>
        <begin position="292"/>
        <end position="312"/>
    </location>
</feature>
<keyword evidence="4" id="KW-1185">Reference proteome</keyword>
<sequence length="354" mass="38345">MSTIRLVSMAGGVRLTGRGAPTSMSLDTHRAQKALKRRARRTQMQTKSAPTRLNNLIALLLVITGTAAFSVVFASAKLLGSGDLTWQIIFIRYLSGFMVVSVIALAYDRSLAATKSDNVRLHMVRAFCGGSGGAAAIFAATQIPIAHATTIGLLDGVILVLLGVVFLRERLDGLIALVLLLCCVGAYIVVRSQSSVPEPIVSPTVAYIVAFMGAVLVALEGLFIKVLSSKERVLNVLWHVNLFGSVIFAFPAFLYWTEVNMTQFVLIAMLGPLALFGQLCNILGYRMADLKIVAPANYTWIIFAALLGYFVFDESLTLETLVGTALIVLGGILLCFHHDLMKLRLVVATRRKDL</sequence>
<dbReference type="InterPro" id="IPR000620">
    <property type="entry name" value="EamA_dom"/>
</dbReference>
<dbReference type="EMBL" id="CP034331">
    <property type="protein sequence ID" value="AZL61471.1"/>
    <property type="molecule type" value="Genomic_DNA"/>
</dbReference>
<feature type="transmembrane region" description="Helical" evidence="1">
    <location>
        <begin position="174"/>
        <end position="192"/>
    </location>
</feature>
<evidence type="ECO:0000313" key="4">
    <source>
        <dbReference type="Proteomes" id="UP000282002"/>
    </source>
</evidence>
<dbReference type="OrthoDB" id="8478051at2"/>
<dbReference type="SUPFAM" id="SSF103481">
    <property type="entry name" value="Multidrug resistance efflux transporter EmrE"/>
    <property type="match status" value="2"/>
</dbReference>
<evidence type="ECO:0000256" key="1">
    <source>
        <dbReference type="SAM" id="Phobius"/>
    </source>
</evidence>
<proteinExistence type="predicted"/>
<keyword evidence="1" id="KW-0472">Membrane</keyword>
<dbReference type="PANTHER" id="PTHR22911:SF103">
    <property type="entry name" value="BLR2811 PROTEIN"/>
    <property type="match status" value="1"/>
</dbReference>
<keyword evidence="1" id="KW-0812">Transmembrane</keyword>
<dbReference type="Pfam" id="PF00892">
    <property type="entry name" value="EamA"/>
    <property type="match status" value="2"/>
</dbReference>
<organism evidence="3 4">
    <name type="scientific">Tabrizicola piscis</name>
    <dbReference type="NCBI Taxonomy" id="2494374"/>
    <lineage>
        <taxon>Bacteria</taxon>
        <taxon>Pseudomonadati</taxon>
        <taxon>Pseudomonadota</taxon>
        <taxon>Alphaproteobacteria</taxon>
        <taxon>Rhodobacterales</taxon>
        <taxon>Paracoccaceae</taxon>
        <taxon>Tabrizicola</taxon>
    </lineage>
</organism>
<evidence type="ECO:0000259" key="2">
    <source>
        <dbReference type="Pfam" id="PF00892"/>
    </source>
</evidence>
<evidence type="ECO:0000313" key="3">
    <source>
        <dbReference type="EMBL" id="AZL61471.1"/>
    </source>
</evidence>
<geneLocation type="plasmid" evidence="3">
    <name>unnamed3</name>
</geneLocation>
<keyword evidence="3" id="KW-0614">Plasmid</keyword>